<comment type="subcellular location">
    <subcellularLocation>
        <location evidence="1">Endoplasmic reticulum membrane</location>
        <topology evidence="1">Single-pass membrane protein</topology>
    </subcellularLocation>
</comment>
<gene>
    <name evidence="14" type="ORF">OE88DRAFT_1713980</name>
</gene>
<evidence type="ECO:0000256" key="7">
    <source>
        <dbReference type="ARBA" id="ARBA00022692"/>
    </source>
</evidence>
<keyword evidence="6 14" id="KW-0808">Transferase</keyword>
<protein>
    <recommendedName>
        <fullName evidence="4">dolichyl-phosphate beta-glucosyltransferase</fullName>
        <ecNumber evidence="4">2.4.1.117</ecNumber>
    </recommendedName>
</protein>
<dbReference type="GO" id="GO:0004581">
    <property type="term" value="F:dolichyl-phosphate beta-glucosyltransferase activity"/>
    <property type="evidence" value="ECO:0007669"/>
    <property type="project" value="UniProtKB-EC"/>
</dbReference>
<dbReference type="STRING" id="5364.A0A5C3MTQ9"/>
<comment type="catalytic activity">
    <reaction evidence="12">
        <text>a di-trans,poly-cis-dolichyl phosphate + UDP-alpha-D-glucose = a di-trans,poly-cis-dolichyl beta-D-glucosyl phosphate + UDP</text>
        <dbReference type="Rhea" id="RHEA:15401"/>
        <dbReference type="Rhea" id="RHEA-COMP:19498"/>
        <dbReference type="Rhea" id="RHEA-COMP:19502"/>
        <dbReference type="ChEBI" id="CHEBI:57525"/>
        <dbReference type="ChEBI" id="CHEBI:57683"/>
        <dbReference type="ChEBI" id="CHEBI:58223"/>
        <dbReference type="ChEBI" id="CHEBI:58885"/>
        <dbReference type="EC" id="2.4.1.117"/>
    </reaction>
    <physiologicalReaction direction="left-to-right" evidence="12">
        <dbReference type="Rhea" id="RHEA:15402"/>
    </physiologicalReaction>
</comment>
<name>A0A5C3MTQ9_9AGAM</name>
<dbReference type="PANTHER" id="PTHR10859:SF91">
    <property type="entry name" value="DOLICHYL-PHOSPHATE BETA-GLUCOSYLTRANSFERASE"/>
    <property type="match status" value="1"/>
</dbReference>
<keyword evidence="8" id="KW-0256">Endoplasmic reticulum</keyword>
<evidence type="ECO:0000256" key="2">
    <source>
        <dbReference type="ARBA" id="ARBA00004922"/>
    </source>
</evidence>
<dbReference type="SUPFAM" id="SSF53448">
    <property type="entry name" value="Nucleotide-diphospho-sugar transferases"/>
    <property type="match status" value="1"/>
</dbReference>
<reference evidence="14 15" key="1">
    <citation type="journal article" date="2019" name="Nat. Ecol. Evol.">
        <title>Megaphylogeny resolves global patterns of mushroom evolution.</title>
        <authorList>
            <person name="Varga T."/>
            <person name="Krizsan K."/>
            <person name="Foldi C."/>
            <person name="Dima B."/>
            <person name="Sanchez-Garcia M."/>
            <person name="Sanchez-Ramirez S."/>
            <person name="Szollosi G.J."/>
            <person name="Szarkandi J.G."/>
            <person name="Papp V."/>
            <person name="Albert L."/>
            <person name="Andreopoulos W."/>
            <person name="Angelini C."/>
            <person name="Antonin V."/>
            <person name="Barry K.W."/>
            <person name="Bougher N.L."/>
            <person name="Buchanan P."/>
            <person name="Buyck B."/>
            <person name="Bense V."/>
            <person name="Catcheside P."/>
            <person name="Chovatia M."/>
            <person name="Cooper J."/>
            <person name="Damon W."/>
            <person name="Desjardin D."/>
            <person name="Finy P."/>
            <person name="Geml J."/>
            <person name="Haridas S."/>
            <person name="Hughes K."/>
            <person name="Justo A."/>
            <person name="Karasinski D."/>
            <person name="Kautmanova I."/>
            <person name="Kiss B."/>
            <person name="Kocsube S."/>
            <person name="Kotiranta H."/>
            <person name="LaButti K.M."/>
            <person name="Lechner B.E."/>
            <person name="Liimatainen K."/>
            <person name="Lipzen A."/>
            <person name="Lukacs Z."/>
            <person name="Mihaltcheva S."/>
            <person name="Morgado L.N."/>
            <person name="Niskanen T."/>
            <person name="Noordeloos M.E."/>
            <person name="Ohm R.A."/>
            <person name="Ortiz-Santana B."/>
            <person name="Ovrebo C."/>
            <person name="Racz N."/>
            <person name="Riley R."/>
            <person name="Savchenko A."/>
            <person name="Shiryaev A."/>
            <person name="Soop K."/>
            <person name="Spirin V."/>
            <person name="Szebenyi C."/>
            <person name="Tomsovsky M."/>
            <person name="Tulloss R.E."/>
            <person name="Uehling J."/>
            <person name="Grigoriev I.V."/>
            <person name="Vagvolgyi C."/>
            <person name="Papp T."/>
            <person name="Martin F.M."/>
            <person name="Miettinen O."/>
            <person name="Hibbett D.S."/>
            <person name="Nagy L.G."/>
        </authorList>
    </citation>
    <scope>NUCLEOTIDE SEQUENCE [LARGE SCALE GENOMIC DNA]</scope>
    <source>
        <strain evidence="14 15">OMC1185</strain>
    </source>
</reference>
<keyword evidence="7" id="KW-0812">Transmembrane</keyword>
<keyword evidence="11" id="KW-0472">Membrane</keyword>
<comment type="similarity">
    <text evidence="3">Belongs to the glycosyltransferase 2 family.</text>
</comment>
<dbReference type="InterPro" id="IPR029044">
    <property type="entry name" value="Nucleotide-diphossugar_trans"/>
</dbReference>
<feature type="domain" description="Glycosyltransferase 2-like" evidence="13">
    <location>
        <begin position="107"/>
        <end position="286"/>
    </location>
</feature>
<evidence type="ECO:0000256" key="5">
    <source>
        <dbReference type="ARBA" id="ARBA00022676"/>
    </source>
</evidence>
<evidence type="ECO:0000256" key="10">
    <source>
        <dbReference type="ARBA" id="ARBA00022989"/>
    </source>
</evidence>
<evidence type="ECO:0000313" key="14">
    <source>
        <dbReference type="EMBL" id="TFK48407.1"/>
    </source>
</evidence>
<proteinExistence type="inferred from homology"/>
<dbReference type="Gene3D" id="3.90.550.10">
    <property type="entry name" value="Spore Coat Polysaccharide Biosynthesis Protein SpsA, Chain A"/>
    <property type="match status" value="1"/>
</dbReference>
<keyword evidence="5" id="KW-0328">Glycosyltransferase</keyword>
<dbReference type="InterPro" id="IPR035518">
    <property type="entry name" value="DPG_synthase"/>
</dbReference>
<keyword evidence="15" id="KW-1185">Reference proteome</keyword>
<keyword evidence="9" id="KW-0735">Signal-anchor</keyword>
<dbReference type="EC" id="2.4.1.117" evidence="4"/>
<dbReference type="EMBL" id="ML213519">
    <property type="protein sequence ID" value="TFK48407.1"/>
    <property type="molecule type" value="Genomic_DNA"/>
</dbReference>
<dbReference type="Proteomes" id="UP000305948">
    <property type="component" value="Unassembled WGS sequence"/>
</dbReference>
<evidence type="ECO:0000256" key="4">
    <source>
        <dbReference type="ARBA" id="ARBA00012583"/>
    </source>
</evidence>
<evidence type="ECO:0000256" key="11">
    <source>
        <dbReference type="ARBA" id="ARBA00023136"/>
    </source>
</evidence>
<evidence type="ECO:0000256" key="9">
    <source>
        <dbReference type="ARBA" id="ARBA00022968"/>
    </source>
</evidence>
<dbReference type="CDD" id="cd04188">
    <property type="entry name" value="DPG_synthase"/>
    <property type="match status" value="1"/>
</dbReference>
<dbReference type="Pfam" id="PF00535">
    <property type="entry name" value="Glycos_transf_2"/>
    <property type="match status" value="1"/>
</dbReference>
<sequence>MAGLKNRSPPPGQIWRRTGLSMLNVIDHSSSLATARTAYSGIHILRWPVRSNLSSSSRRRDGSFALLLWSPPPIITREGERRYRSKYSPSKPLPLPSITDPARVDLSVVIPAYNETERLPDMLATTIKHLESLKASRSYEILIVDDGSSDGTPDLMLKLAVNEYPQSDIRIVQLEKNLGKGGAVRHGMLHGSGKRLLMVDADGASRFEDLESLWKSMDELVPSEDDPAIAVGSRAHLVKTEAVVKRSLLRNVLMYGLHTVLRIVGVGHIRDTQCGFKLFNRPAARAIFPAQHITNWIFDVELLLLAKQLKIPVAEVPIEWHEVPGSKLNVMMASLQMLRDLLVMRGNQMVGRWKIVQG</sequence>
<evidence type="ECO:0000256" key="8">
    <source>
        <dbReference type="ARBA" id="ARBA00022824"/>
    </source>
</evidence>
<dbReference type="AlphaFoldDB" id="A0A5C3MTQ9"/>
<evidence type="ECO:0000256" key="1">
    <source>
        <dbReference type="ARBA" id="ARBA00004389"/>
    </source>
</evidence>
<organism evidence="14 15">
    <name type="scientific">Heliocybe sulcata</name>
    <dbReference type="NCBI Taxonomy" id="5364"/>
    <lineage>
        <taxon>Eukaryota</taxon>
        <taxon>Fungi</taxon>
        <taxon>Dikarya</taxon>
        <taxon>Basidiomycota</taxon>
        <taxon>Agaricomycotina</taxon>
        <taxon>Agaricomycetes</taxon>
        <taxon>Gloeophyllales</taxon>
        <taxon>Gloeophyllaceae</taxon>
        <taxon>Heliocybe</taxon>
    </lineage>
</organism>
<dbReference type="OrthoDB" id="3784at2759"/>
<evidence type="ECO:0000259" key="13">
    <source>
        <dbReference type="Pfam" id="PF00535"/>
    </source>
</evidence>
<keyword evidence="10" id="KW-1133">Transmembrane helix</keyword>
<comment type="pathway">
    <text evidence="2">Protein modification; protein glycosylation.</text>
</comment>
<evidence type="ECO:0000313" key="15">
    <source>
        <dbReference type="Proteomes" id="UP000305948"/>
    </source>
</evidence>
<evidence type="ECO:0000256" key="12">
    <source>
        <dbReference type="ARBA" id="ARBA00045097"/>
    </source>
</evidence>
<dbReference type="GO" id="GO:0006487">
    <property type="term" value="P:protein N-linked glycosylation"/>
    <property type="evidence" value="ECO:0007669"/>
    <property type="project" value="TreeGrafter"/>
</dbReference>
<accession>A0A5C3MTQ9</accession>
<dbReference type="GO" id="GO:0005789">
    <property type="term" value="C:endoplasmic reticulum membrane"/>
    <property type="evidence" value="ECO:0007669"/>
    <property type="project" value="UniProtKB-SubCell"/>
</dbReference>
<evidence type="ECO:0000256" key="3">
    <source>
        <dbReference type="ARBA" id="ARBA00006739"/>
    </source>
</evidence>
<evidence type="ECO:0000256" key="6">
    <source>
        <dbReference type="ARBA" id="ARBA00022679"/>
    </source>
</evidence>
<dbReference type="PANTHER" id="PTHR10859">
    <property type="entry name" value="GLYCOSYL TRANSFERASE"/>
    <property type="match status" value="1"/>
</dbReference>
<dbReference type="InterPro" id="IPR001173">
    <property type="entry name" value="Glyco_trans_2-like"/>
</dbReference>